<sequence>MMKTTTRATAVKGLLMTGMLLNLTACGTASAPLSYESIHSITKPFALRTNDMQLQQRQCTNSYLLMQDCDAVVRRDFRLSENVRENVFDNLSDKVFANGRSNAKARWRLKRDRVEWQYRF</sequence>
<dbReference type="Proteomes" id="UP000199397">
    <property type="component" value="Unassembled WGS sequence"/>
</dbReference>
<feature type="chain" id="PRO_5011462162" description="Lipoprotein" evidence="1">
    <location>
        <begin position="32"/>
        <end position="120"/>
    </location>
</feature>
<evidence type="ECO:0008006" key="4">
    <source>
        <dbReference type="Google" id="ProtNLM"/>
    </source>
</evidence>
<reference evidence="2 3" key="1">
    <citation type="submission" date="2016-10" db="EMBL/GenBank/DDBJ databases">
        <authorList>
            <person name="de Groot N.N."/>
        </authorList>
    </citation>
    <scope>NUCLEOTIDE SEQUENCE [LARGE SCALE GENOMIC DNA]</scope>
    <source>
        <strain evidence="2 3">DSM 21228</strain>
    </source>
</reference>
<dbReference type="OrthoDB" id="9865056at2"/>
<dbReference type="STRING" id="525918.SAMN05660964_02261"/>
<evidence type="ECO:0000313" key="3">
    <source>
        <dbReference type="Proteomes" id="UP000199397"/>
    </source>
</evidence>
<dbReference type="RefSeq" id="WP_139282165.1">
    <property type="nucleotide sequence ID" value="NZ_FNQP01000012.1"/>
</dbReference>
<feature type="signal peptide" evidence="1">
    <location>
        <begin position="1"/>
        <end position="31"/>
    </location>
</feature>
<proteinExistence type="predicted"/>
<evidence type="ECO:0000256" key="1">
    <source>
        <dbReference type="SAM" id="SignalP"/>
    </source>
</evidence>
<protein>
    <recommendedName>
        <fullName evidence="4">Lipoprotein</fullName>
    </recommendedName>
</protein>
<gene>
    <name evidence="2" type="ORF">SAMN05660964_02261</name>
</gene>
<name>A0A1H4DIG9_9GAMM</name>
<dbReference type="AlphaFoldDB" id="A0A1H4DIG9"/>
<organism evidence="2 3">
    <name type="scientific">Thiothrix caldifontis</name>
    <dbReference type="NCBI Taxonomy" id="525918"/>
    <lineage>
        <taxon>Bacteria</taxon>
        <taxon>Pseudomonadati</taxon>
        <taxon>Pseudomonadota</taxon>
        <taxon>Gammaproteobacteria</taxon>
        <taxon>Thiotrichales</taxon>
        <taxon>Thiotrichaceae</taxon>
        <taxon>Thiothrix</taxon>
    </lineage>
</organism>
<keyword evidence="1" id="KW-0732">Signal</keyword>
<evidence type="ECO:0000313" key="2">
    <source>
        <dbReference type="EMBL" id="SEA72623.1"/>
    </source>
</evidence>
<dbReference type="EMBL" id="FNQP01000012">
    <property type="protein sequence ID" value="SEA72623.1"/>
    <property type="molecule type" value="Genomic_DNA"/>
</dbReference>
<accession>A0A1H4DIG9</accession>
<keyword evidence="3" id="KW-1185">Reference proteome</keyword>